<dbReference type="RefSeq" id="XP_018136385.1">
    <property type="nucleotide sequence ID" value="XM_018294769.1"/>
</dbReference>
<dbReference type="KEGG" id="pchm:VFPPC_17019"/>
<accession>A0A179EZ63</accession>
<dbReference type="InterPro" id="IPR022198">
    <property type="entry name" value="DUF3723"/>
</dbReference>
<keyword evidence="2" id="KW-1185">Reference proteome</keyword>
<organism evidence="1 2">
    <name type="scientific">Pochonia chlamydosporia 170</name>
    <dbReference type="NCBI Taxonomy" id="1380566"/>
    <lineage>
        <taxon>Eukaryota</taxon>
        <taxon>Fungi</taxon>
        <taxon>Dikarya</taxon>
        <taxon>Ascomycota</taxon>
        <taxon>Pezizomycotina</taxon>
        <taxon>Sordariomycetes</taxon>
        <taxon>Hypocreomycetidae</taxon>
        <taxon>Hypocreales</taxon>
        <taxon>Clavicipitaceae</taxon>
        <taxon>Pochonia</taxon>
    </lineage>
</organism>
<dbReference type="STRING" id="1380566.A0A179EZ63"/>
<proteinExistence type="predicted"/>
<sequence length="416" mass="47966">MNPLLHLTAHLYSADLSENPSSDGHTYTKLRKCPADGDQAAQEYAVLSRAKRRGLKALYWQPEVGDALNALAVFPGIMHDLCLTDWPTEIDPHLQRQVVAHLNHVHAVWWYITGGDPVLQQSADITTVRALEGRAPAWSRSDCAGVREAFKSEIAFRGITDPKRRRAMMQRTCNLLVMIPSLRSFHENMRHLCVIDRILRTYLIPHDLDEPAEETDRSLRWKLRRFWTRPAPYSEVREGEFQLTAGRSSFNQAYKQLVLAALRHFPSLEQPAHPDYVCCFQQRAYILGFRNKCTDEAMCRTLPFPSQGTAPVKNRLDEPMLLEPVHLRWGRPSTKLLKLVQASAFLEGKTHTIRNEEGLTVRFLLNDFFDRFLCRVFDIDRDVSLISRRMSTACRYRGSIGPRRHIHTRGKKFRLI</sequence>
<dbReference type="EMBL" id="LSBJ02000030">
    <property type="protein sequence ID" value="OAQ58189.1"/>
    <property type="molecule type" value="Genomic_DNA"/>
</dbReference>
<evidence type="ECO:0000313" key="2">
    <source>
        <dbReference type="Proteomes" id="UP000078397"/>
    </source>
</evidence>
<evidence type="ECO:0000313" key="1">
    <source>
        <dbReference type="EMBL" id="OAQ58189.1"/>
    </source>
</evidence>
<reference evidence="1 2" key="1">
    <citation type="journal article" date="2016" name="PLoS Pathog.">
        <title>Biosynthesis of antibiotic leucinostatins in bio-control fungus Purpureocillium lilacinum and their inhibition on phytophthora revealed by genome mining.</title>
        <authorList>
            <person name="Wang G."/>
            <person name="Liu Z."/>
            <person name="Lin R."/>
            <person name="Li E."/>
            <person name="Mao Z."/>
            <person name="Ling J."/>
            <person name="Yang Y."/>
            <person name="Yin W.B."/>
            <person name="Xie B."/>
        </authorList>
    </citation>
    <scope>NUCLEOTIDE SEQUENCE [LARGE SCALE GENOMIC DNA]</scope>
    <source>
        <strain evidence="1">170</strain>
    </source>
</reference>
<comment type="caution">
    <text evidence="1">The sequence shown here is derived from an EMBL/GenBank/DDBJ whole genome shotgun (WGS) entry which is preliminary data.</text>
</comment>
<name>A0A179EZ63_METCM</name>
<dbReference type="OrthoDB" id="4934858at2759"/>
<protein>
    <submittedName>
        <fullName evidence="1">Uncharacterized protein</fullName>
    </submittedName>
</protein>
<dbReference type="Pfam" id="PF12520">
    <property type="entry name" value="DUF3723"/>
    <property type="match status" value="1"/>
</dbReference>
<dbReference type="GeneID" id="28858763"/>
<gene>
    <name evidence="1" type="ORF">VFPPC_17019</name>
</gene>
<dbReference type="AlphaFoldDB" id="A0A179EZ63"/>
<dbReference type="Proteomes" id="UP000078397">
    <property type="component" value="Unassembled WGS sequence"/>
</dbReference>